<protein>
    <submittedName>
        <fullName evidence="2">Uncharacterized protein</fullName>
    </submittedName>
</protein>
<feature type="compositionally biased region" description="Polar residues" evidence="1">
    <location>
        <begin position="479"/>
        <end position="503"/>
    </location>
</feature>
<feature type="compositionally biased region" description="Basic and acidic residues" evidence="1">
    <location>
        <begin position="1420"/>
        <end position="1446"/>
    </location>
</feature>
<feature type="compositionally biased region" description="Polar residues" evidence="1">
    <location>
        <begin position="742"/>
        <end position="755"/>
    </location>
</feature>
<feature type="compositionally biased region" description="Basic and acidic residues" evidence="1">
    <location>
        <begin position="982"/>
        <end position="996"/>
    </location>
</feature>
<gene>
    <name evidence="2" type="ORF">BP5796_09411</name>
</gene>
<comment type="caution">
    <text evidence="2">The sequence shown here is derived from an EMBL/GenBank/DDBJ whole genome shotgun (WGS) entry which is preliminary data.</text>
</comment>
<proteinExistence type="predicted"/>
<feature type="compositionally biased region" description="Low complexity" evidence="1">
    <location>
        <begin position="113"/>
        <end position="123"/>
    </location>
</feature>
<evidence type="ECO:0000313" key="2">
    <source>
        <dbReference type="EMBL" id="RDW66662.1"/>
    </source>
</evidence>
<evidence type="ECO:0000256" key="1">
    <source>
        <dbReference type="SAM" id="MobiDB-lite"/>
    </source>
</evidence>
<feature type="compositionally biased region" description="Polar residues" evidence="1">
    <location>
        <begin position="1359"/>
        <end position="1369"/>
    </location>
</feature>
<feature type="compositionally biased region" description="Polar residues" evidence="1">
    <location>
        <begin position="368"/>
        <end position="380"/>
    </location>
</feature>
<reference evidence="2 3" key="1">
    <citation type="journal article" date="2018" name="IMA Fungus">
        <title>IMA Genome-F 9: Draft genome sequence of Annulohypoxylon stygium, Aspergillus mulundensis, Berkeleyomyces basicola (syn. Thielaviopsis basicola), Ceratocystis smalleyi, two Cercospora beticola strains, Coleophoma cylindrospora, Fusarium fracticaudum, Phialophora cf. hyalina, and Morchella septimelata.</title>
        <authorList>
            <person name="Wingfield B.D."/>
            <person name="Bills G.F."/>
            <person name="Dong Y."/>
            <person name="Huang W."/>
            <person name="Nel W.J."/>
            <person name="Swalarsk-Parry B.S."/>
            <person name="Vaghefi N."/>
            <person name="Wilken P.M."/>
            <person name="An Z."/>
            <person name="de Beer Z.W."/>
            <person name="De Vos L."/>
            <person name="Chen L."/>
            <person name="Duong T.A."/>
            <person name="Gao Y."/>
            <person name="Hammerbacher A."/>
            <person name="Kikkert J.R."/>
            <person name="Li Y."/>
            <person name="Li H."/>
            <person name="Li K."/>
            <person name="Li Q."/>
            <person name="Liu X."/>
            <person name="Ma X."/>
            <person name="Naidoo K."/>
            <person name="Pethybridge S.J."/>
            <person name="Sun J."/>
            <person name="Steenkamp E.T."/>
            <person name="van der Nest M.A."/>
            <person name="van Wyk S."/>
            <person name="Wingfield M.J."/>
            <person name="Xiong C."/>
            <person name="Yue Q."/>
            <person name="Zhang X."/>
        </authorList>
    </citation>
    <scope>NUCLEOTIDE SEQUENCE [LARGE SCALE GENOMIC DNA]</scope>
    <source>
        <strain evidence="2 3">BP5796</strain>
    </source>
</reference>
<sequence length="1556" mass="165512">MFGNRRRRAASSPPLNSSTANPSATSAATQAFLKSQASNASLSSAAAAAALRSRPTTPISVADVQTKRMMRRMGSTSSMGSSRSGGSSRGPPGASLERRGSVGSMTERTFRDPSPSRSSPVPSAIDAPPVPAIPKNLSQNRASSLEAPHHRVASPIPRTANGRGSSLQPVGHHPPRTAGQRNSISSVADVASPESRGSVNFSYPTGARPQSPVTNSQLTDESYFRPPRITAANNKNLIYDPNTRSFLPAAEIYAIEQKLRDAANAPVKKQKRIAPKQNTGTHLADGTVGGRPKGTAVDAMETARKTQESKAAQQPKPVSDPAPTQEPVVTQSAPKNAIPQTSETETKSVNAPPVPSVSPKKKKKRVTMTESGSDTGSNLGSDYDSDSTRPKTFNPRTGPLPPSALAKKPSVVREDREREEEEDDTPKRLSFQGPYPPILPKNQDQRTVSPSPLPRSRTGRGRGQDLAPAAGMADKPVKTVSQPTTTPISQEPATPVSATNGTNGLKGDAKPARMGSVSPPRTARFATTPENLAVLHQPPNRSVSPRKSAMKHSPSRDDSPSAVGGSEASENSMLDEPPKPKKKSVRVSFDDESNVVVGHAAPSITTDSPVIQSPQIGKSRWFSLSGRGKKKDISALEDDDEVMKPRPALPSFGSIRERKNRDAVDVEERPLVKPADNIVEPTKPTPPTSPIFTSPTGEPIVYPLGHSNDHAMGALVSQDSSARNAANISKSREPLPPEVTSVEGSGYQSDSSSTHSMEEIAEPEAEATNAKAVEITHPEVSESPETPAEAESLPAPHSNGHVPSITVLPATPKAEDEPKQQWLAMPGAWGEVSDAGSQPSSPMAVAEHVPTEPTPAVVGIAEPAPEVVQQAGAPPVGEIASTHYQNGPILEETEDSESGDIYSDAAEDLSDFDGDGFMSLDAVVESPIPKTPATAVATSSPPESPINRLAKEKAYEKMNRDSGPNFGDGWDKAQQYWSGLTADKKRQLEQEAREEIAAEASNDEEKPAPKSKKTKKKVQVQAPNSKQHQPAIYSDRTYMIMPGTRMSPDIPNVVPGQPKPMRTSMRSEPANGNSEPHMRNSMRAAAPTAGGMKSSMREAPVQQRGSLQKRYRPTSLPAADITTNPAAVNKHVRNMSAGATTAQPPPILRRTSSQDSDSSFKRTRAKPESKFRGSMRKSMDEKSPSRSSRFSLRSLSPSGSVARRPFNSQNTSNGPPVSLRSSARDQGNSYDSGAPSLRGPRAMSPSGNSLLSFGRSSKAAPTTKPAPRRSRFADSDSEEDTGRPAFRSRFADSDSDDAELPKTRVKGGFGRGTMRSSAPAPKSAPVRPIPARKGVDDGDSSDLPDSDDEKSPRFAQPTPAKTPQVTNGDATVGSALGSGVVRRSGSGRGTISVPIASSVPGRPNHSRRGSFMSILKRKKPDPNAKIRKSDAESAARRDTPLERSKSDLAALYASPSGSHTPAARPMSPKLQKRNPLSRENSQQAWPLPDSPSLGDPEKDRPFTSDGMANGVGASPVMARRFTATGLSGVDTGMDSFETPRKKKKFGALRKMFRLDD</sequence>
<feature type="compositionally biased region" description="Polar residues" evidence="1">
    <location>
        <begin position="717"/>
        <end position="729"/>
    </location>
</feature>
<feature type="compositionally biased region" description="Basic and acidic residues" evidence="1">
    <location>
        <begin position="655"/>
        <end position="671"/>
    </location>
</feature>
<organism evidence="2 3">
    <name type="scientific">Coleophoma crateriformis</name>
    <dbReference type="NCBI Taxonomy" id="565419"/>
    <lineage>
        <taxon>Eukaryota</taxon>
        <taxon>Fungi</taxon>
        <taxon>Dikarya</taxon>
        <taxon>Ascomycota</taxon>
        <taxon>Pezizomycotina</taxon>
        <taxon>Leotiomycetes</taxon>
        <taxon>Helotiales</taxon>
        <taxon>Dermateaceae</taxon>
        <taxon>Coleophoma</taxon>
    </lineage>
</organism>
<feature type="region of interest" description="Disordered" evidence="1">
    <location>
        <begin position="635"/>
        <end position="851"/>
    </location>
</feature>
<feature type="compositionally biased region" description="Basic residues" evidence="1">
    <location>
        <begin position="1009"/>
        <end position="1018"/>
    </location>
</feature>
<feature type="region of interest" description="Disordered" evidence="1">
    <location>
        <begin position="981"/>
        <end position="1513"/>
    </location>
</feature>
<feature type="compositionally biased region" description="Low complexity" evidence="1">
    <location>
        <begin position="16"/>
        <end position="27"/>
    </location>
</feature>
<feature type="compositionally biased region" description="Low complexity" evidence="1">
    <location>
        <begin position="1372"/>
        <end position="1384"/>
    </location>
</feature>
<keyword evidence="3" id="KW-1185">Reference proteome</keyword>
<feature type="compositionally biased region" description="Polar residues" evidence="1">
    <location>
        <begin position="327"/>
        <end position="343"/>
    </location>
</feature>
<feature type="region of interest" description="Disordered" evidence="1">
    <location>
        <begin position="1"/>
        <end position="27"/>
    </location>
</feature>
<accession>A0A3D8QXY6</accession>
<feature type="compositionally biased region" description="Polar residues" evidence="1">
    <location>
        <begin position="1245"/>
        <end position="1255"/>
    </location>
</feature>
<name>A0A3D8QXY6_9HELO</name>
<dbReference type="EMBL" id="PDLN01000014">
    <property type="protein sequence ID" value="RDW66662.1"/>
    <property type="molecule type" value="Genomic_DNA"/>
</dbReference>
<dbReference type="OrthoDB" id="5423926at2759"/>
<feature type="region of interest" description="Disordered" evidence="1">
    <location>
        <begin position="264"/>
        <end position="588"/>
    </location>
</feature>
<feature type="region of interest" description="Disordered" evidence="1">
    <location>
        <begin position="49"/>
        <end position="219"/>
    </location>
</feature>
<feature type="compositionally biased region" description="Polar residues" evidence="1">
    <location>
        <begin position="1064"/>
        <end position="1074"/>
    </location>
</feature>
<dbReference type="Proteomes" id="UP000256328">
    <property type="component" value="Unassembled WGS sequence"/>
</dbReference>
<feature type="compositionally biased region" description="Polar residues" evidence="1">
    <location>
        <begin position="1206"/>
        <end position="1231"/>
    </location>
</feature>
<feature type="compositionally biased region" description="Low complexity" evidence="1">
    <location>
        <begin position="72"/>
        <end position="90"/>
    </location>
</feature>
<feature type="compositionally biased region" description="Basic and acidic residues" evidence="1">
    <location>
        <begin position="1165"/>
        <end position="1184"/>
    </location>
</feature>
<feature type="compositionally biased region" description="Low complexity" evidence="1">
    <location>
        <begin position="781"/>
        <end position="796"/>
    </location>
</feature>
<feature type="compositionally biased region" description="Acidic residues" evidence="1">
    <location>
        <begin position="1337"/>
        <end position="1348"/>
    </location>
</feature>
<feature type="compositionally biased region" description="Low complexity" evidence="1">
    <location>
        <begin position="1185"/>
        <end position="1200"/>
    </location>
</feature>
<evidence type="ECO:0000313" key="3">
    <source>
        <dbReference type="Proteomes" id="UP000256328"/>
    </source>
</evidence>